<feature type="binding site" evidence="10">
    <location>
        <position position="183"/>
    </location>
    <ligand>
        <name>Zn(2+)</name>
        <dbReference type="ChEBI" id="CHEBI:29105"/>
    </ligand>
</feature>
<dbReference type="Gene3D" id="3.40.50.10490">
    <property type="entry name" value="Glucose-6-phosphate isomerase like protein, domain 1"/>
    <property type="match status" value="1"/>
</dbReference>
<evidence type="ECO:0000256" key="3">
    <source>
        <dbReference type="ARBA" id="ARBA00004496"/>
    </source>
</evidence>
<comment type="catalytic activity">
    <reaction evidence="1 10">
        <text>2 D-sedoheptulose 7-phosphate = D-glycero-alpha-D-manno-heptose 7-phosphate + D-glycero-beta-D-manno-heptose 7-phosphate</text>
        <dbReference type="Rhea" id="RHEA:27489"/>
        <dbReference type="ChEBI" id="CHEBI:57483"/>
        <dbReference type="ChEBI" id="CHEBI:60203"/>
        <dbReference type="ChEBI" id="CHEBI:60204"/>
        <dbReference type="EC" id="5.3.1.28"/>
    </reaction>
</comment>
<feature type="binding site" evidence="10">
    <location>
        <position position="175"/>
    </location>
    <ligand>
        <name>Zn(2+)</name>
        <dbReference type="ChEBI" id="CHEBI:29105"/>
    </ligand>
</feature>
<evidence type="ECO:0000256" key="2">
    <source>
        <dbReference type="ARBA" id="ARBA00003172"/>
    </source>
</evidence>
<evidence type="ECO:0000259" key="11">
    <source>
        <dbReference type="PROSITE" id="PS51464"/>
    </source>
</evidence>
<dbReference type="InterPro" id="IPR050099">
    <property type="entry name" value="SIS_GmhA/DiaA_subfam"/>
</dbReference>
<dbReference type="RefSeq" id="WP_129229788.1">
    <property type="nucleotide sequence ID" value="NZ_QYBB01000068.1"/>
</dbReference>
<comment type="caution">
    <text evidence="12">The sequence shown here is derived from an EMBL/GenBank/DDBJ whole genome shotgun (WGS) entry which is preliminary data.</text>
</comment>
<dbReference type="GO" id="GO:0005737">
    <property type="term" value="C:cytoplasm"/>
    <property type="evidence" value="ECO:0007669"/>
    <property type="project" value="UniProtKB-SubCell"/>
</dbReference>
<comment type="similarity">
    <text evidence="4 10">Belongs to the SIS family. GmhA subfamily.</text>
</comment>
<evidence type="ECO:0000256" key="7">
    <source>
        <dbReference type="ARBA" id="ARBA00022833"/>
    </source>
</evidence>
<keyword evidence="13" id="KW-1185">Reference proteome</keyword>
<dbReference type="GO" id="GO:0008968">
    <property type="term" value="F:D-sedoheptulose 7-phosphate isomerase activity"/>
    <property type="evidence" value="ECO:0007669"/>
    <property type="project" value="UniProtKB-UniRule"/>
</dbReference>
<dbReference type="InterPro" id="IPR001347">
    <property type="entry name" value="SIS_dom"/>
</dbReference>
<dbReference type="SUPFAM" id="SSF53697">
    <property type="entry name" value="SIS domain"/>
    <property type="match status" value="1"/>
</dbReference>
<dbReference type="PANTHER" id="PTHR30390">
    <property type="entry name" value="SEDOHEPTULOSE 7-PHOSPHATE ISOMERASE / DNAA INITIATOR-ASSOCIATING FACTOR FOR REPLICATION INITIATION"/>
    <property type="match status" value="1"/>
</dbReference>
<keyword evidence="8 10" id="KW-0413">Isomerase</keyword>
<accession>A0A4Q2TYE7</accession>
<gene>
    <name evidence="10" type="primary">gmhA</name>
    <name evidence="12" type="ORF">D3273_25580</name>
</gene>
<evidence type="ECO:0000256" key="6">
    <source>
        <dbReference type="ARBA" id="ARBA00022723"/>
    </source>
</evidence>
<feature type="binding site" evidence="10">
    <location>
        <begin position="55"/>
        <end position="57"/>
    </location>
    <ligand>
        <name>substrate</name>
    </ligand>
</feature>
<evidence type="ECO:0000256" key="10">
    <source>
        <dbReference type="HAMAP-Rule" id="MF_00067"/>
    </source>
</evidence>
<keyword evidence="6 10" id="KW-0479">Metal-binding</keyword>
<dbReference type="InterPro" id="IPR046348">
    <property type="entry name" value="SIS_dom_sf"/>
</dbReference>
<comment type="function">
    <text evidence="2 10">Catalyzes the isomerization of sedoheptulose 7-phosphate in D-glycero-D-manno-heptose 7-phosphate.</text>
</comment>
<feature type="binding site" evidence="10">
    <location>
        <position position="68"/>
    </location>
    <ligand>
        <name>substrate</name>
    </ligand>
</feature>
<evidence type="ECO:0000313" key="12">
    <source>
        <dbReference type="EMBL" id="RYC29129.1"/>
    </source>
</evidence>
<comment type="miscellaneous">
    <text evidence="10">The reaction produces a racemic mixture of D-glycero-alpha-D-manno-heptose 7-phosphate and D-glycero-beta-D-manno-heptose 7-phosphate.</text>
</comment>
<feature type="binding site" evidence="10">
    <location>
        <position position="175"/>
    </location>
    <ligand>
        <name>substrate</name>
    </ligand>
</feature>
<reference evidence="12 13" key="1">
    <citation type="submission" date="2018-12" db="EMBL/GenBank/DDBJ databases">
        <authorList>
            <person name="Grouzdev D.S."/>
            <person name="Krutkina M.S."/>
        </authorList>
    </citation>
    <scope>NUCLEOTIDE SEQUENCE [LARGE SCALE GENOMIC DNA]</scope>
    <source>
        <strain evidence="12 13">RmlP026</strain>
    </source>
</reference>
<feature type="binding site" evidence="10">
    <location>
        <position position="68"/>
    </location>
    <ligand>
        <name>Zn(2+)</name>
        <dbReference type="ChEBI" id="CHEBI:29105"/>
    </ligand>
</feature>
<proteinExistence type="inferred from homology"/>
<keyword evidence="9 10" id="KW-0119">Carbohydrate metabolism</keyword>
<name>A0A4Q2TYE7_9HYPH</name>
<dbReference type="EC" id="5.3.1.28" evidence="10"/>
<keyword evidence="7 10" id="KW-0862">Zinc</keyword>
<dbReference type="UniPathway" id="UPA00041">
    <property type="reaction ID" value="UER00436"/>
</dbReference>
<comment type="subunit">
    <text evidence="10">Homotetramer.</text>
</comment>
<dbReference type="HAMAP" id="MF_00067">
    <property type="entry name" value="GmhA"/>
    <property type="match status" value="1"/>
</dbReference>
<dbReference type="GO" id="GO:0097367">
    <property type="term" value="F:carbohydrate derivative binding"/>
    <property type="evidence" value="ECO:0007669"/>
    <property type="project" value="InterPro"/>
</dbReference>
<feature type="binding site" evidence="10">
    <location>
        <position position="64"/>
    </location>
    <ligand>
        <name>Zn(2+)</name>
        <dbReference type="ChEBI" id="CHEBI:29105"/>
    </ligand>
</feature>
<feature type="binding site" evidence="10">
    <location>
        <begin position="123"/>
        <end position="125"/>
    </location>
    <ligand>
        <name>substrate</name>
    </ligand>
</feature>
<comment type="cofactor">
    <cofactor evidence="10">
        <name>Zn(2+)</name>
        <dbReference type="ChEBI" id="CHEBI:29105"/>
    </cofactor>
    <text evidence="10">Binds 1 zinc ion per subunit.</text>
</comment>
<dbReference type="EMBL" id="QYBB01000068">
    <property type="protein sequence ID" value="RYC29129.1"/>
    <property type="molecule type" value="Genomic_DNA"/>
</dbReference>
<feature type="binding site" evidence="10">
    <location>
        <position position="128"/>
    </location>
    <ligand>
        <name>substrate</name>
    </ligand>
</feature>
<feature type="domain" description="SIS" evidence="11">
    <location>
        <begin position="40"/>
        <end position="199"/>
    </location>
</feature>
<dbReference type="Pfam" id="PF13580">
    <property type="entry name" value="SIS_2"/>
    <property type="match status" value="1"/>
</dbReference>
<evidence type="ECO:0000256" key="5">
    <source>
        <dbReference type="ARBA" id="ARBA00022490"/>
    </source>
</evidence>
<sequence>MTDRPARRIADTLDATRDLMDASARDGALLEAVDRAAAALTATLRAGGKLLIAGNGGSAADAQHIAGEIVGRFLFDRAPLAAIALTTDTSILTAVANDYGFDHVYERQVRGLGKAGDLFLGISTSGNSASILRACTAARDMGLTVAGMTGAGGGRMAEHCDILMRVPSERTFMIQQVHITLGHILCLMAEAEIFGAASGA</sequence>
<dbReference type="GO" id="GO:0008270">
    <property type="term" value="F:zinc ion binding"/>
    <property type="evidence" value="ECO:0007669"/>
    <property type="project" value="UniProtKB-UniRule"/>
</dbReference>
<dbReference type="GO" id="GO:2001061">
    <property type="term" value="P:D-glycero-D-manno-heptose 7-phosphate biosynthetic process"/>
    <property type="evidence" value="ECO:0007669"/>
    <property type="project" value="UniProtKB-UniPathway"/>
</dbReference>
<dbReference type="InterPro" id="IPR004515">
    <property type="entry name" value="Phosphoheptose_Isoase"/>
</dbReference>
<evidence type="ECO:0000256" key="4">
    <source>
        <dbReference type="ARBA" id="ARBA00009894"/>
    </source>
</evidence>
<protein>
    <recommendedName>
        <fullName evidence="10">Phosphoheptose isomerase</fullName>
        <ecNumber evidence="10">5.3.1.28</ecNumber>
    </recommendedName>
    <alternativeName>
        <fullName evidence="10">Sedoheptulose 7-phosphate isomerase</fullName>
    </alternativeName>
</protein>
<comment type="pathway">
    <text evidence="10">Carbohydrate biosynthesis; D-glycero-D-manno-heptose 7-phosphate biosynthesis; D-glycero-alpha-D-manno-heptose 7-phosphate and D-glycero-beta-D-manno-heptose 7-phosphate from sedoheptulose 7-phosphate: step 1/1.</text>
</comment>
<dbReference type="AlphaFoldDB" id="A0A4Q2TYE7"/>
<organism evidence="12 13">
    <name type="scientific">Lichenibacterium minor</name>
    <dbReference type="NCBI Taxonomy" id="2316528"/>
    <lineage>
        <taxon>Bacteria</taxon>
        <taxon>Pseudomonadati</taxon>
        <taxon>Pseudomonadota</taxon>
        <taxon>Alphaproteobacteria</taxon>
        <taxon>Hyphomicrobiales</taxon>
        <taxon>Lichenihabitantaceae</taxon>
        <taxon>Lichenibacterium</taxon>
    </lineage>
</organism>
<dbReference type="InterPro" id="IPR035461">
    <property type="entry name" value="GmhA/DiaA"/>
</dbReference>
<dbReference type="PROSITE" id="PS51464">
    <property type="entry name" value="SIS"/>
    <property type="match status" value="1"/>
</dbReference>
<dbReference type="GO" id="GO:0005975">
    <property type="term" value="P:carbohydrate metabolic process"/>
    <property type="evidence" value="ECO:0007669"/>
    <property type="project" value="UniProtKB-UniRule"/>
</dbReference>
<reference evidence="12 13" key="2">
    <citation type="submission" date="2019-02" db="EMBL/GenBank/DDBJ databases">
        <title>'Lichenibacterium ramalinii' gen. nov. sp. nov., 'Lichenibacterium minor' gen. nov. sp. nov.</title>
        <authorList>
            <person name="Pankratov T."/>
        </authorList>
    </citation>
    <scope>NUCLEOTIDE SEQUENCE [LARGE SCALE GENOMIC DNA]</scope>
    <source>
        <strain evidence="12 13">RmlP026</strain>
    </source>
</reference>
<dbReference type="PANTHER" id="PTHR30390:SF6">
    <property type="entry name" value="DNAA INITIATOR-ASSOCIATING PROTEIN DIAA"/>
    <property type="match status" value="1"/>
</dbReference>
<evidence type="ECO:0000256" key="8">
    <source>
        <dbReference type="ARBA" id="ARBA00023235"/>
    </source>
</evidence>
<comment type="subcellular location">
    <subcellularLocation>
        <location evidence="3 10">Cytoplasm</location>
    </subcellularLocation>
</comment>
<evidence type="ECO:0000256" key="9">
    <source>
        <dbReference type="ARBA" id="ARBA00023277"/>
    </source>
</evidence>
<dbReference type="Proteomes" id="UP000290759">
    <property type="component" value="Unassembled WGS sequence"/>
</dbReference>
<dbReference type="CDD" id="cd05006">
    <property type="entry name" value="SIS_GmhA"/>
    <property type="match status" value="1"/>
</dbReference>
<dbReference type="OrthoDB" id="9810929at2"/>
<feature type="binding site" evidence="10">
    <location>
        <begin position="97"/>
        <end position="98"/>
    </location>
    <ligand>
        <name>substrate</name>
    </ligand>
</feature>
<evidence type="ECO:0000313" key="13">
    <source>
        <dbReference type="Proteomes" id="UP000290759"/>
    </source>
</evidence>
<keyword evidence="5 10" id="KW-0963">Cytoplasm</keyword>
<evidence type="ECO:0000256" key="1">
    <source>
        <dbReference type="ARBA" id="ARBA00000348"/>
    </source>
</evidence>